<protein>
    <submittedName>
        <fullName evidence="1">Uncharacterized protein</fullName>
    </submittedName>
</protein>
<dbReference type="Proteomes" id="UP001420932">
    <property type="component" value="Unassembled WGS sequence"/>
</dbReference>
<keyword evidence="2" id="KW-1185">Reference proteome</keyword>
<accession>A0AAP0FN34</accession>
<gene>
    <name evidence="1" type="ORF">Syun_023509</name>
</gene>
<evidence type="ECO:0000313" key="1">
    <source>
        <dbReference type="EMBL" id="KAK9107498.1"/>
    </source>
</evidence>
<dbReference type="EMBL" id="JBBNAF010000010">
    <property type="protein sequence ID" value="KAK9107498.1"/>
    <property type="molecule type" value="Genomic_DNA"/>
</dbReference>
<comment type="caution">
    <text evidence="1">The sequence shown here is derived from an EMBL/GenBank/DDBJ whole genome shotgun (WGS) entry which is preliminary data.</text>
</comment>
<organism evidence="1 2">
    <name type="scientific">Stephania yunnanensis</name>
    <dbReference type="NCBI Taxonomy" id="152371"/>
    <lineage>
        <taxon>Eukaryota</taxon>
        <taxon>Viridiplantae</taxon>
        <taxon>Streptophyta</taxon>
        <taxon>Embryophyta</taxon>
        <taxon>Tracheophyta</taxon>
        <taxon>Spermatophyta</taxon>
        <taxon>Magnoliopsida</taxon>
        <taxon>Ranunculales</taxon>
        <taxon>Menispermaceae</taxon>
        <taxon>Menispermoideae</taxon>
        <taxon>Cissampelideae</taxon>
        <taxon>Stephania</taxon>
    </lineage>
</organism>
<reference evidence="1 2" key="1">
    <citation type="submission" date="2024-01" db="EMBL/GenBank/DDBJ databases">
        <title>Genome assemblies of Stephania.</title>
        <authorList>
            <person name="Yang L."/>
        </authorList>
    </citation>
    <scope>NUCLEOTIDE SEQUENCE [LARGE SCALE GENOMIC DNA]</scope>
    <source>
        <strain evidence="1">YNDBR</strain>
        <tissue evidence="1">Leaf</tissue>
    </source>
</reference>
<sequence>MGGVLRERDGGRRLLAIRVYNHRHAKHHQSCVVHRRCCWSAGIVRTHRHCELLSVSRSSASPLVLTARLASAPAPPPSRATAYVASSLEPLLLAGVASIVNVIEPSLSIRWGVFNGEEFPPLANQATSRDDYTVIFYPPASTTLRGCFQPFDLS</sequence>
<dbReference type="AlphaFoldDB" id="A0AAP0FN34"/>
<proteinExistence type="predicted"/>
<evidence type="ECO:0000313" key="2">
    <source>
        <dbReference type="Proteomes" id="UP001420932"/>
    </source>
</evidence>
<name>A0AAP0FN34_9MAGN</name>